<gene>
    <name evidence="1" type="ORF">H9X54_017090</name>
</gene>
<comment type="caution">
    <text evidence="1">The sequence shown here is derived from an EMBL/GenBank/DDBJ whole genome shotgun (WGS) entry which is preliminary data.</text>
</comment>
<dbReference type="Gene3D" id="2.20.110.10">
    <property type="entry name" value="Histone H3 K4-specific methyltransferase SET7/9 N-terminal domain"/>
    <property type="match status" value="1"/>
</dbReference>
<evidence type="ECO:0000313" key="2">
    <source>
        <dbReference type="Proteomes" id="UP000759529"/>
    </source>
</evidence>
<dbReference type="Pfam" id="PF07661">
    <property type="entry name" value="MORN_2"/>
    <property type="match status" value="2"/>
</dbReference>
<accession>A0ABS2D3P6</accession>
<reference evidence="1 2" key="1">
    <citation type="submission" date="2021-02" db="EMBL/GenBank/DDBJ databases">
        <authorList>
            <person name="Jung H.S."/>
            <person name="Chun B.H."/>
            <person name="Jeon C.O."/>
        </authorList>
    </citation>
    <scope>NUCLEOTIDE SEQUENCE [LARGE SCALE GENOMIC DNA]</scope>
    <source>
        <strain evidence="1 2">LMG 25203</strain>
    </source>
</reference>
<dbReference type="EMBL" id="JACSOD020000509">
    <property type="protein sequence ID" value="MBM6501010.1"/>
    <property type="molecule type" value="Genomic_DNA"/>
</dbReference>
<organism evidence="1 2">
    <name type="scientific">Flavobacterium macrobrachii</name>
    <dbReference type="NCBI Taxonomy" id="591204"/>
    <lineage>
        <taxon>Bacteria</taxon>
        <taxon>Pseudomonadati</taxon>
        <taxon>Bacteroidota</taxon>
        <taxon>Flavobacteriia</taxon>
        <taxon>Flavobacteriales</taxon>
        <taxon>Flavobacteriaceae</taxon>
        <taxon>Flavobacterium</taxon>
    </lineage>
</organism>
<evidence type="ECO:0000313" key="1">
    <source>
        <dbReference type="EMBL" id="MBM6501010.1"/>
    </source>
</evidence>
<proteinExistence type="predicted"/>
<keyword evidence="2" id="KW-1185">Reference proteome</keyword>
<dbReference type="InterPro" id="IPR011652">
    <property type="entry name" value="MORN_2"/>
</dbReference>
<name>A0ABS2D3P6_9FLAO</name>
<dbReference type="SUPFAM" id="SSF82185">
    <property type="entry name" value="Histone H3 K4-specific methyltransferase SET7/9 N-terminal domain"/>
    <property type="match status" value="1"/>
</dbReference>
<sequence>MKKMLILSAVLVSGLTIAQEKKPVLEQEGSLVKATYYHENGQIQQQGFFKNGKLEGQWVSYDENGVKKSFGEYANGEKTGKWVFWNDKTLSEVDYSKSRISSIKSWKEAAIVNK</sequence>
<dbReference type="Proteomes" id="UP000759529">
    <property type="component" value="Unassembled WGS sequence"/>
</dbReference>
<protein>
    <submittedName>
        <fullName evidence="1">Membrane-binding protein</fullName>
    </submittedName>
</protein>
<dbReference type="RefSeq" id="WP_187655908.1">
    <property type="nucleotide sequence ID" value="NZ_JACSOD020000509.1"/>
</dbReference>